<dbReference type="EMBL" id="BAABRP010000005">
    <property type="protein sequence ID" value="GAA5512990.1"/>
    <property type="molecule type" value="Genomic_DNA"/>
</dbReference>
<organism evidence="2 3">
    <name type="scientific">Deinococcus carri</name>
    <dbReference type="NCBI Taxonomy" id="1211323"/>
    <lineage>
        <taxon>Bacteria</taxon>
        <taxon>Thermotogati</taxon>
        <taxon>Deinococcota</taxon>
        <taxon>Deinococci</taxon>
        <taxon>Deinococcales</taxon>
        <taxon>Deinococcaceae</taxon>
        <taxon>Deinococcus</taxon>
    </lineage>
</organism>
<protein>
    <submittedName>
        <fullName evidence="2">Uncharacterized protein</fullName>
    </submittedName>
</protein>
<accession>A0ABP9W934</accession>
<evidence type="ECO:0000256" key="1">
    <source>
        <dbReference type="SAM" id="Phobius"/>
    </source>
</evidence>
<comment type="caution">
    <text evidence="2">The sequence shown here is derived from an EMBL/GenBank/DDBJ whole genome shotgun (WGS) entry which is preliminary data.</text>
</comment>
<feature type="transmembrane region" description="Helical" evidence="1">
    <location>
        <begin position="96"/>
        <end position="115"/>
    </location>
</feature>
<dbReference type="Proteomes" id="UP001401887">
    <property type="component" value="Unassembled WGS sequence"/>
</dbReference>
<sequence length="117" mass="13174">MRNLWGRRGHALIDYGTAPALAYAARRAGLGRRPLRCADTFVGLILLAVTTTRTPLGVVRAVPFRWHGRLELASVFAQLALPWLAGFAGDRRARRFFLGFAAYNFLVWWTTDWAAQE</sequence>
<reference evidence="2 3" key="1">
    <citation type="submission" date="2024-02" db="EMBL/GenBank/DDBJ databases">
        <title>Deinococcus carri NBRC 110142.</title>
        <authorList>
            <person name="Ichikawa N."/>
            <person name="Katano-Makiyama Y."/>
            <person name="Hidaka K."/>
        </authorList>
    </citation>
    <scope>NUCLEOTIDE SEQUENCE [LARGE SCALE GENOMIC DNA]</scope>
    <source>
        <strain evidence="2 3">NBRC 110142</strain>
    </source>
</reference>
<evidence type="ECO:0000313" key="2">
    <source>
        <dbReference type="EMBL" id="GAA5512990.1"/>
    </source>
</evidence>
<keyword evidence="3" id="KW-1185">Reference proteome</keyword>
<keyword evidence="1" id="KW-0472">Membrane</keyword>
<evidence type="ECO:0000313" key="3">
    <source>
        <dbReference type="Proteomes" id="UP001401887"/>
    </source>
</evidence>
<feature type="transmembrane region" description="Helical" evidence="1">
    <location>
        <begin position="35"/>
        <end position="52"/>
    </location>
</feature>
<feature type="transmembrane region" description="Helical" evidence="1">
    <location>
        <begin position="72"/>
        <end position="89"/>
    </location>
</feature>
<dbReference type="RefSeq" id="WP_345463864.1">
    <property type="nucleotide sequence ID" value="NZ_BAABRP010000005.1"/>
</dbReference>
<keyword evidence="1" id="KW-1133">Transmembrane helix</keyword>
<keyword evidence="1" id="KW-0812">Transmembrane</keyword>
<name>A0ABP9W934_9DEIO</name>
<gene>
    <name evidence="2" type="ORF">Dcar01_01714</name>
</gene>
<proteinExistence type="predicted"/>